<name>A0ABQ5IVK7_9ASTR</name>
<comment type="caution">
    <text evidence="1">The sequence shown here is derived from an EMBL/GenBank/DDBJ whole genome shotgun (WGS) entry which is preliminary data.</text>
</comment>
<sequence>DSFRFDLTDDHILPTKRSDFLSEEFTYELSHIISLPEYDSFHFGNEDIVISLSGSPTHSFDSTIGFPSQSLTSFKDIDLLLEETDAFLDSIPPSIDDGIYDSKGDILFLDNSLKDEPSEIKESNPKTANSVDLLLIGYSSLINEAFENDSCPSFPSGNEDKVFNPDILDYFVTNDVIFGLSFTHEESTFMLKIVMFFKV</sequence>
<proteinExistence type="predicted"/>
<dbReference type="Proteomes" id="UP001151760">
    <property type="component" value="Unassembled WGS sequence"/>
</dbReference>
<evidence type="ECO:0008006" key="3">
    <source>
        <dbReference type="Google" id="ProtNLM"/>
    </source>
</evidence>
<accession>A0ABQ5IVK7</accession>
<reference evidence="1" key="1">
    <citation type="journal article" date="2022" name="Int. J. Mol. Sci.">
        <title>Draft Genome of Tanacetum Coccineum: Genomic Comparison of Closely Related Tanacetum-Family Plants.</title>
        <authorList>
            <person name="Yamashiro T."/>
            <person name="Shiraishi A."/>
            <person name="Nakayama K."/>
            <person name="Satake H."/>
        </authorList>
    </citation>
    <scope>NUCLEOTIDE SEQUENCE</scope>
</reference>
<organism evidence="1 2">
    <name type="scientific">Tanacetum coccineum</name>
    <dbReference type="NCBI Taxonomy" id="301880"/>
    <lineage>
        <taxon>Eukaryota</taxon>
        <taxon>Viridiplantae</taxon>
        <taxon>Streptophyta</taxon>
        <taxon>Embryophyta</taxon>
        <taxon>Tracheophyta</taxon>
        <taxon>Spermatophyta</taxon>
        <taxon>Magnoliopsida</taxon>
        <taxon>eudicotyledons</taxon>
        <taxon>Gunneridae</taxon>
        <taxon>Pentapetalae</taxon>
        <taxon>asterids</taxon>
        <taxon>campanulids</taxon>
        <taxon>Asterales</taxon>
        <taxon>Asteraceae</taxon>
        <taxon>Asteroideae</taxon>
        <taxon>Anthemideae</taxon>
        <taxon>Anthemidinae</taxon>
        <taxon>Tanacetum</taxon>
    </lineage>
</organism>
<evidence type="ECO:0000313" key="1">
    <source>
        <dbReference type="EMBL" id="GJU02984.1"/>
    </source>
</evidence>
<keyword evidence="2" id="KW-1185">Reference proteome</keyword>
<reference evidence="1" key="2">
    <citation type="submission" date="2022-01" db="EMBL/GenBank/DDBJ databases">
        <authorList>
            <person name="Yamashiro T."/>
            <person name="Shiraishi A."/>
            <person name="Satake H."/>
            <person name="Nakayama K."/>
        </authorList>
    </citation>
    <scope>NUCLEOTIDE SEQUENCE</scope>
</reference>
<protein>
    <recommendedName>
        <fullName evidence="3">Reverse transcriptase domain-containing protein</fullName>
    </recommendedName>
</protein>
<evidence type="ECO:0000313" key="2">
    <source>
        <dbReference type="Proteomes" id="UP001151760"/>
    </source>
</evidence>
<gene>
    <name evidence="1" type="ORF">Tco_1113322</name>
</gene>
<dbReference type="EMBL" id="BQNB010021110">
    <property type="protein sequence ID" value="GJU02984.1"/>
    <property type="molecule type" value="Genomic_DNA"/>
</dbReference>
<feature type="non-terminal residue" evidence="1">
    <location>
        <position position="1"/>
    </location>
</feature>